<evidence type="ECO:0000313" key="1">
    <source>
        <dbReference type="EMBL" id="MBB4145190.1"/>
    </source>
</evidence>
<sequence length="346" mass="37779">MPDSPLVPIIDGHNDVLLRMMQPGQDDPVAGFLEGEGRGHIDLPRAKAGGLAGGLFAIFVPSPHHRPDADGNFVAPEQASALNQTLAMARKFFELEARSQGQIKVCRNSIELQACIEQSIFAPVLHIEGAEGIGEDLDALHVLHQAGLRSLGPVWSRPNIFAHGVPFRVPHSPDIGPGLTDAGRALVRICNHLKILIDLSHMNEQGFWDTARLSDAPLVATHSNAHALSPHSRNLTDRQLDAIGESKGLVGINYGVLFLRDDGVRNLDTPLQIVVDHIRYIADRIGIERVALGSDFDGTTVPNELKDAAGLPRLIELMRQNGFDQISIERVAYRNWLDVLARTWGN</sequence>
<dbReference type="RefSeq" id="WP_165132185.1">
    <property type="nucleotide sequence ID" value="NZ_CP049249.1"/>
</dbReference>
<keyword evidence="1" id="KW-0645">Protease</keyword>
<protein>
    <submittedName>
        <fullName evidence="1">Membrane dipeptidase</fullName>
        <ecNumber evidence="1">3.4.13.19</ecNumber>
    </submittedName>
</protein>
<dbReference type="AlphaFoldDB" id="A0A7W6LIW3"/>
<dbReference type="InterPro" id="IPR008257">
    <property type="entry name" value="Pept_M19"/>
</dbReference>
<keyword evidence="1" id="KW-0378">Hydrolase</keyword>
<dbReference type="CDD" id="cd01301">
    <property type="entry name" value="rDP_like"/>
    <property type="match status" value="1"/>
</dbReference>
<reference evidence="1 2" key="1">
    <citation type="submission" date="2020-08" db="EMBL/GenBank/DDBJ databases">
        <title>Genomic Encyclopedia of Type Strains, Phase IV (KMG-IV): sequencing the most valuable type-strain genomes for metagenomic binning, comparative biology and taxonomic classification.</title>
        <authorList>
            <person name="Goeker M."/>
        </authorList>
    </citation>
    <scope>NUCLEOTIDE SEQUENCE [LARGE SCALE GENOMIC DNA]</scope>
    <source>
        <strain evidence="1 2">DSM 29514</strain>
    </source>
</reference>
<dbReference type="EMBL" id="JACIEC010000006">
    <property type="protein sequence ID" value="MBB4145190.1"/>
    <property type="molecule type" value="Genomic_DNA"/>
</dbReference>
<dbReference type="InterPro" id="IPR032466">
    <property type="entry name" value="Metal_Hydrolase"/>
</dbReference>
<gene>
    <name evidence="1" type="ORF">GGQ72_003753</name>
</gene>
<proteinExistence type="predicted"/>
<dbReference type="PANTHER" id="PTHR10443:SF12">
    <property type="entry name" value="DIPEPTIDASE"/>
    <property type="match status" value="1"/>
</dbReference>
<dbReference type="GO" id="GO:0006508">
    <property type="term" value="P:proteolysis"/>
    <property type="evidence" value="ECO:0007669"/>
    <property type="project" value="InterPro"/>
</dbReference>
<dbReference type="GO" id="GO:0070573">
    <property type="term" value="F:metallodipeptidase activity"/>
    <property type="evidence" value="ECO:0007669"/>
    <property type="project" value="InterPro"/>
</dbReference>
<dbReference type="SUPFAM" id="SSF51556">
    <property type="entry name" value="Metallo-dependent hydrolases"/>
    <property type="match status" value="1"/>
</dbReference>
<dbReference type="Gene3D" id="3.20.20.140">
    <property type="entry name" value="Metal-dependent hydrolases"/>
    <property type="match status" value="1"/>
</dbReference>
<dbReference type="Proteomes" id="UP000519897">
    <property type="component" value="Unassembled WGS sequence"/>
</dbReference>
<evidence type="ECO:0000313" key="2">
    <source>
        <dbReference type="Proteomes" id="UP000519897"/>
    </source>
</evidence>
<dbReference type="Pfam" id="PF01244">
    <property type="entry name" value="Peptidase_M19"/>
    <property type="match status" value="1"/>
</dbReference>
<name>A0A7W6LIW3_9HYPH</name>
<dbReference type="PANTHER" id="PTHR10443">
    <property type="entry name" value="MICROSOMAL DIPEPTIDASE"/>
    <property type="match status" value="1"/>
</dbReference>
<keyword evidence="1" id="KW-0224">Dipeptidase</keyword>
<organism evidence="1 2">
    <name type="scientific">Rhizobium rhizoryzae</name>
    <dbReference type="NCBI Taxonomy" id="451876"/>
    <lineage>
        <taxon>Bacteria</taxon>
        <taxon>Pseudomonadati</taxon>
        <taxon>Pseudomonadota</taxon>
        <taxon>Alphaproteobacteria</taxon>
        <taxon>Hyphomicrobiales</taxon>
        <taxon>Rhizobiaceae</taxon>
        <taxon>Rhizobium/Agrobacterium group</taxon>
        <taxon>Rhizobium</taxon>
    </lineage>
</organism>
<comment type="caution">
    <text evidence="1">The sequence shown here is derived from an EMBL/GenBank/DDBJ whole genome shotgun (WGS) entry which is preliminary data.</text>
</comment>
<dbReference type="EC" id="3.4.13.19" evidence="1"/>
<dbReference type="PROSITE" id="PS51365">
    <property type="entry name" value="RENAL_DIPEPTIDASE_2"/>
    <property type="match status" value="1"/>
</dbReference>
<accession>A0A7W6LIW3</accession>
<keyword evidence="2" id="KW-1185">Reference proteome</keyword>